<keyword evidence="4" id="KW-0690">Ribosome biogenesis</keyword>
<gene>
    <name evidence="6" type="ORF">F0415_03040</name>
</gene>
<evidence type="ECO:0000256" key="4">
    <source>
        <dbReference type="ARBA" id="ARBA00022517"/>
    </source>
</evidence>
<evidence type="ECO:0000256" key="1">
    <source>
        <dbReference type="ARBA" id="ARBA00002868"/>
    </source>
</evidence>
<comment type="function">
    <text evidence="1">Plays a role in synthesis, processing and/or stability of 23S rRNA.</text>
</comment>
<dbReference type="AlphaFoldDB" id="A0A5B2ZEL4"/>
<dbReference type="RefSeq" id="WP_149859732.1">
    <property type="nucleotide sequence ID" value="NZ_VUOD01000002.1"/>
</dbReference>
<organism evidence="6 7">
    <name type="scientific">Arenimonas fontis</name>
    <dbReference type="NCBI Taxonomy" id="2608255"/>
    <lineage>
        <taxon>Bacteria</taxon>
        <taxon>Pseudomonadati</taxon>
        <taxon>Pseudomonadota</taxon>
        <taxon>Gammaproteobacteria</taxon>
        <taxon>Lysobacterales</taxon>
        <taxon>Lysobacteraceae</taxon>
        <taxon>Arenimonas</taxon>
    </lineage>
</organism>
<sequence>MSATLPPVLDAWRMVAARRLFEGRLPLAGMPRLREVLEGAEGDCRYELEFGRDALDIPYVELRLQAELPLLCQRTLERFLYPVRLVQRLGLVTDESQEAALPGGMEPVQPGPGGELHPAGLVEDELLLAIPVVPINPASAPVEAEWPAGDEPGRPNPFAALAALKAQKK</sequence>
<evidence type="ECO:0000256" key="2">
    <source>
        <dbReference type="ARBA" id="ARBA00010740"/>
    </source>
</evidence>
<dbReference type="PANTHER" id="PTHR38099">
    <property type="entry name" value="LARGE RIBOSOMAL RNA SUBUNIT ACCUMULATION PROTEIN YCED"/>
    <property type="match status" value="1"/>
</dbReference>
<dbReference type="GO" id="GO:0005829">
    <property type="term" value="C:cytosol"/>
    <property type="evidence" value="ECO:0007669"/>
    <property type="project" value="TreeGrafter"/>
</dbReference>
<reference evidence="6 7" key="2">
    <citation type="submission" date="2019-09" db="EMBL/GenBank/DDBJ databases">
        <authorList>
            <person name="Mazur A."/>
        </authorList>
    </citation>
    <scope>NUCLEOTIDE SEQUENCE [LARGE SCALE GENOMIC DNA]</scope>
    <source>
        <strain evidence="6 7">3729k</strain>
    </source>
</reference>
<dbReference type="Proteomes" id="UP000322165">
    <property type="component" value="Unassembled WGS sequence"/>
</dbReference>
<dbReference type="Pfam" id="PF02620">
    <property type="entry name" value="YceD"/>
    <property type="match status" value="1"/>
</dbReference>
<keyword evidence="7" id="KW-1185">Reference proteome</keyword>
<comment type="caution">
    <text evidence="6">The sequence shown here is derived from an EMBL/GenBank/DDBJ whole genome shotgun (WGS) entry which is preliminary data.</text>
</comment>
<proteinExistence type="inferred from homology"/>
<dbReference type="GO" id="GO:0042254">
    <property type="term" value="P:ribosome biogenesis"/>
    <property type="evidence" value="ECO:0007669"/>
    <property type="project" value="UniProtKB-KW"/>
</dbReference>
<reference evidence="6 7" key="1">
    <citation type="submission" date="2019-09" db="EMBL/GenBank/DDBJ databases">
        <title>Arenimonas chukotkensis sp. nov., a bacterium isolated from Chukotka hot spring, Arctic region, Russia.</title>
        <authorList>
            <person name="Zayulina K.S."/>
            <person name="Prokofeva M.I."/>
            <person name="Elcheninov A.G."/>
            <person name="Novikov A."/>
            <person name="Kochetkova T.V."/>
            <person name="Kublanov I.V."/>
        </authorList>
    </citation>
    <scope>NUCLEOTIDE SEQUENCE [LARGE SCALE GENOMIC DNA]</scope>
    <source>
        <strain evidence="6 7">3729k</strain>
    </source>
</reference>
<dbReference type="InterPro" id="IPR003772">
    <property type="entry name" value="YceD"/>
</dbReference>
<name>A0A5B2ZEL4_9GAMM</name>
<comment type="similarity">
    <text evidence="2">Belongs to the DUF177 domain family.</text>
</comment>
<dbReference type="EMBL" id="VUOD01000002">
    <property type="protein sequence ID" value="KAA2285630.1"/>
    <property type="molecule type" value="Genomic_DNA"/>
</dbReference>
<evidence type="ECO:0000256" key="5">
    <source>
        <dbReference type="ARBA" id="ARBA00031841"/>
    </source>
</evidence>
<protein>
    <recommendedName>
        <fullName evidence="3">Large ribosomal RNA subunit accumulation protein YceD</fullName>
    </recommendedName>
    <alternativeName>
        <fullName evidence="5">23S rRNA accumulation protein YceD</fullName>
    </alternativeName>
</protein>
<dbReference type="PANTHER" id="PTHR38099:SF1">
    <property type="entry name" value="LARGE RIBOSOMAL RNA SUBUNIT ACCUMULATION PROTEIN YCED"/>
    <property type="match status" value="1"/>
</dbReference>
<evidence type="ECO:0000256" key="3">
    <source>
        <dbReference type="ARBA" id="ARBA00015716"/>
    </source>
</evidence>
<evidence type="ECO:0000313" key="6">
    <source>
        <dbReference type="EMBL" id="KAA2285630.1"/>
    </source>
</evidence>
<accession>A0A5B2ZEL4</accession>
<dbReference type="InterPro" id="IPR039255">
    <property type="entry name" value="YceD_bac"/>
</dbReference>
<evidence type="ECO:0000313" key="7">
    <source>
        <dbReference type="Proteomes" id="UP000322165"/>
    </source>
</evidence>